<keyword evidence="3" id="KW-1185">Reference proteome</keyword>
<comment type="caution">
    <text evidence="2">The sequence shown here is derived from an EMBL/GenBank/DDBJ whole genome shotgun (WGS) entry which is preliminary data.</text>
</comment>
<evidence type="ECO:0000313" key="2">
    <source>
        <dbReference type="EMBL" id="CAD5230879.1"/>
    </source>
</evidence>
<dbReference type="Proteomes" id="UP000783686">
    <property type="component" value="Unassembled WGS sequence"/>
</dbReference>
<feature type="chain" id="PRO_5036408572" evidence="1">
    <location>
        <begin position="17"/>
        <end position="150"/>
    </location>
</feature>
<protein>
    <submittedName>
        <fullName evidence="2">Uncharacterized protein</fullName>
    </submittedName>
</protein>
<sequence>MFSRILFFTVIGTVICLDTVDQADLFERLVPGFKDQFIARQNQLFDNFTPEQRKAIMNIAKSNQTDVGKVQQAVEDPQILNMLLQNARDIMRENNVTEGLIEFMTEIMRQGLLHADINSKTTRQAAQVAIEVVPKWVVQYNKLNAEEKQN</sequence>
<proteinExistence type="predicted"/>
<evidence type="ECO:0000313" key="3">
    <source>
        <dbReference type="Proteomes" id="UP000614601"/>
    </source>
</evidence>
<organism evidence="2 3">
    <name type="scientific">Bursaphelenchus okinawaensis</name>
    <dbReference type="NCBI Taxonomy" id="465554"/>
    <lineage>
        <taxon>Eukaryota</taxon>
        <taxon>Metazoa</taxon>
        <taxon>Ecdysozoa</taxon>
        <taxon>Nematoda</taxon>
        <taxon>Chromadorea</taxon>
        <taxon>Rhabditida</taxon>
        <taxon>Tylenchina</taxon>
        <taxon>Tylenchomorpha</taxon>
        <taxon>Aphelenchoidea</taxon>
        <taxon>Aphelenchoididae</taxon>
        <taxon>Bursaphelenchus</taxon>
    </lineage>
</organism>
<dbReference type="Proteomes" id="UP000614601">
    <property type="component" value="Unassembled WGS sequence"/>
</dbReference>
<reference evidence="2" key="1">
    <citation type="submission" date="2020-09" db="EMBL/GenBank/DDBJ databases">
        <authorList>
            <person name="Kikuchi T."/>
        </authorList>
    </citation>
    <scope>NUCLEOTIDE SEQUENCE</scope>
    <source>
        <strain evidence="2">SH1</strain>
    </source>
</reference>
<accession>A0A811LRB6</accession>
<dbReference type="EMBL" id="CAJFDH010000006">
    <property type="protein sequence ID" value="CAD5230879.1"/>
    <property type="molecule type" value="Genomic_DNA"/>
</dbReference>
<evidence type="ECO:0000256" key="1">
    <source>
        <dbReference type="SAM" id="SignalP"/>
    </source>
</evidence>
<name>A0A811LRB6_9BILA</name>
<dbReference type="EMBL" id="CAJFCW020000006">
    <property type="protein sequence ID" value="CAG9128102.1"/>
    <property type="molecule type" value="Genomic_DNA"/>
</dbReference>
<feature type="signal peptide" evidence="1">
    <location>
        <begin position="1"/>
        <end position="16"/>
    </location>
</feature>
<dbReference type="AlphaFoldDB" id="A0A811LRB6"/>
<gene>
    <name evidence="2" type="ORF">BOKJ2_LOCUS14362</name>
</gene>
<dbReference type="OrthoDB" id="10392834at2759"/>
<keyword evidence="1" id="KW-0732">Signal</keyword>